<accession>A0ABQ6JEP2</accession>
<comment type="caution">
    <text evidence="2">The sequence shown here is derived from an EMBL/GenBank/DDBJ whole genome shotgun (WGS) entry which is preliminary data.</text>
</comment>
<evidence type="ECO:0000313" key="3">
    <source>
        <dbReference type="Proteomes" id="UP001157017"/>
    </source>
</evidence>
<feature type="compositionally biased region" description="Low complexity" evidence="1">
    <location>
        <begin position="9"/>
        <end position="20"/>
    </location>
</feature>
<evidence type="ECO:0000313" key="2">
    <source>
        <dbReference type="EMBL" id="GMA85655.1"/>
    </source>
</evidence>
<feature type="region of interest" description="Disordered" evidence="1">
    <location>
        <begin position="1"/>
        <end position="27"/>
    </location>
</feature>
<dbReference type="Proteomes" id="UP001157017">
    <property type="component" value="Unassembled WGS sequence"/>
</dbReference>
<dbReference type="Gene3D" id="3.40.50.300">
    <property type="entry name" value="P-loop containing nucleotide triphosphate hydrolases"/>
    <property type="match status" value="1"/>
</dbReference>
<protein>
    <recommendedName>
        <fullName evidence="4">DNA polymerase III delta N-terminal domain-containing protein</fullName>
    </recommendedName>
</protein>
<feature type="region of interest" description="Disordered" evidence="1">
    <location>
        <begin position="152"/>
        <end position="189"/>
    </location>
</feature>
<keyword evidence="3" id="KW-1185">Reference proteome</keyword>
<name>A0ABQ6JEP2_9ACTN</name>
<gene>
    <name evidence="2" type="ORF">GCM10025868_09050</name>
</gene>
<dbReference type="EMBL" id="BSUZ01000001">
    <property type="protein sequence ID" value="GMA85655.1"/>
    <property type="molecule type" value="Genomic_DNA"/>
</dbReference>
<reference evidence="3" key="1">
    <citation type="journal article" date="2019" name="Int. J. Syst. Evol. Microbiol.">
        <title>The Global Catalogue of Microorganisms (GCM) 10K type strain sequencing project: providing services to taxonomists for standard genome sequencing and annotation.</title>
        <authorList>
            <consortium name="The Broad Institute Genomics Platform"/>
            <consortium name="The Broad Institute Genome Sequencing Center for Infectious Disease"/>
            <person name="Wu L."/>
            <person name="Ma J."/>
        </authorList>
    </citation>
    <scope>NUCLEOTIDE SEQUENCE [LARGE SCALE GENOMIC DNA]</scope>
    <source>
        <strain evidence="3">NBRC 108730</strain>
    </source>
</reference>
<proteinExistence type="predicted"/>
<evidence type="ECO:0000256" key="1">
    <source>
        <dbReference type="SAM" id="MobiDB-lite"/>
    </source>
</evidence>
<dbReference type="InterPro" id="IPR027417">
    <property type="entry name" value="P-loop_NTPase"/>
</dbReference>
<organism evidence="2 3">
    <name type="scientific">Angustibacter aerolatus</name>
    <dbReference type="NCBI Taxonomy" id="1162965"/>
    <lineage>
        <taxon>Bacteria</taxon>
        <taxon>Bacillati</taxon>
        <taxon>Actinomycetota</taxon>
        <taxon>Actinomycetes</taxon>
        <taxon>Kineosporiales</taxon>
        <taxon>Kineosporiaceae</taxon>
    </lineage>
</organism>
<evidence type="ECO:0008006" key="4">
    <source>
        <dbReference type="Google" id="ProtNLM"/>
    </source>
</evidence>
<sequence>MTPPRARSRAAAPAAPADPSGPLHLVTGPEDLLAERAVRAVVEAARSADPATQVVDVLPGGYAKGDLAVHTSPSLFGESKVVVLHGLEDASDELITDARALVAAPVPDVVLVLRHRSGQRGKGLLDAARAAGAGVHQCAAITNDGERASLRGAGACGGAGGASSPMPSAPSSRPSARTFASSRRRAARR</sequence>
<feature type="compositionally biased region" description="Low complexity" evidence="1">
    <location>
        <begin position="162"/>
        <end position="181"/>
    </location>
</feature>